<dbReference type="EMBL" id="AP011801">
    <property type="protein sequence ID" value="BAL58522.1"/>
    <property type="molecule type" value="Genomic_DNA"/>
</dbReference>
<accession>H5SR05</accession>
<dbReference type="Gene3D" id="3.40.830.10">
    <property type="entry name" value="LigB-like"/>
    <property type="match status" value="1"/>
</dbReference>
<evidence type="ECO:0000256" key="3">
    <source>
        <dbReference type="SAM" id="MobiDB-lite"/>
    </source>
</evidence>
<dbReference type="PANTHER" id="PTHR11060">
    <property type="entry name" value="PROTEIN MEMO1"/>
    <property type="match status" value="1"/>
</dbReference>
<reference evidence="4" key="2">
    <citation type="journal article" date="2012" name="PLoS ONE">
        <title>A Deeply Branching Thermophilic Bacterium with an Ancient Acetyl-CoA Pathway Dominates a Subsurface Ecosystem.</title>
        <authorList>
            <person name="Takami H."/>
            <person name="Noguchi H."/>
            <person name="Takaki Y."/>
            <person name="Uchiyama I."/>
            <person name="Toyoda A."/>
            <person name="Nishi S."/>
            <person name="Chee G.-J."/>
            <person name="Arai W."/>
            <person name="Nunoura T."/>
            <person name="Itoh T."/>
            <person name="Hattori M."/>
            <person name="Takai K."/>
        </authorList>
    </citation>
    <scope>NUCLEOTIDE SEQUENCE</scope>
</reference>
<proteinExistence type="inferred from homology"/>
<dbReference type="AlphaFoldDB" id="H5SR05"/>
<dbReference type="InterPro" id="IPR002737">
    <property type="entry name" value="MEMO1_fam"/>
</dbReference>
<comment type="similarity">
    <text evidence="1 2">Belongs to the MEMO1 family.</text>
</comment>
<sequence>MMERIRPAAVAGSFYPASSERLRKTVEALLAQAQPQTITGRLRGLIVPHAGYIYSGPVAATGYKLLKDLTPQPPSLKRKGEPSPPSSGEGPGERSAQKVRLLLLGPAHYVYFVGAATLDVDAWQTPLGLVECARDLIVRALERGDLQSNFDAHAPEHSLEVQLPFVQTVLPNCEIFPILTGECDSRELARVLSLYLDAIDFFIVSSDLSHYYPYDEAVQRDALAHRAIENFDFTLMEDRVEACGKTAILTLMRIAHEQGWKAKLLDYRNSGDTSGDKFRVVGYGCYAFYE</sequence>
<name>H5SR05_ACEAU</name>
<evidence type="ECO:0000313" key="4">
    <source>
        <dbReference type="EMBL" id="BAL58522.1"/>
    </source>
</evidence>
<dbReference type="Pfam" id="PF01875">
    <property type="entry name" value="Memo"/>
    <property type="match status" value="2"/>
</dbReference>
<dbReference type="HAMAP" id="MF_00055">
    <property type="entry name" value="MEMO1"/>
    <property type="match status" value="1"/>
</dbReference>
<dbReference type="NCBIfam" id="TIGR04336">
    <property type="entry name" value="AmmeMemoSam_B"/>
    <property type="match status" value="2"/>
</dbReference>
<dbReference type="CDD" id="cd07361">
    <property type="entry name" value="MEMO_like"/>
    <property type="match status" value="1"/>
</dbReference>
<dbReference type="PANTHER" id="PTHR11060:SF0">
    <property type="entry name" value="PROTEIN MEMO1"/>
    <property type="match status" value="1"/>
</dbReference>
<organism evidence="4">
    <name type="scientific">Acetithermum autotrophicum</name>
    <dbReference type="NCBI Taxonomy" id="1446466"/>
    <lineage>
        <taxon>Bacteria</taxon>
        <taxon>Candidatus Bipolaricaulota</taxon>
        <taxon>Candidatus Acetithermum</taxon>
    </lineage>
</organism>
<reference evidence="4" key="1">
    <citation type="journal article" date="2005" name="Environ. Microbiol.">
        <title>Genetic and functional properties of uncultivated thermophilic crenarchaeotes from a subsurface gold mine as revealed by analysis of genome fragments.</title>
        <authorList>
            <person name="Nunoura T."/>
            <person name="Hirayama H."/>
            <person name="Takami H."/>
            <person name="Oida H."/>
            <person name="Nishi S."/>
            <person name="Shimamura S."/>
            <person name="Suzuki Y."/>
            <person name="Inagaki F."/>
            <person name="Takai K."/>
            <person name="Nealson K.H."/>
            <person name="Horikoshi K."/>
        </authorList>
    </citation>
    <scope>NUCLEOTIDE SEQUENCE</scope>
</reference>
<gene>
    <name evidence="4" type="ORF">HGMM_OP2C072</name>
</gene>
<protein>
    <recommendedName>
        <fullName evidence="2">MEMO1 family protein HGMM_OP2C072</fullName>
    </recommendedName>
</protein>
<feature type="region of interest" description="Disordered" evidence="3">
    <location>
        <begin position="70"/>
        <end position="95"/>
    </location>
</feature>
<evidence type="ECO:0000256" key="2">
    <source>
        <dbReference type="HAMAP-Rule" id="MF_00055"/>
    </source>
</evidence>
<evidence type="ECO:0000256" key="1">
    <source>
        <dbReference type="ARBA" id="ARBA00006315"/>
    </source>
</evidence>